<organism evidence="1 2">
    <name type="scientific">Dryococelus australis</name>
    <dbReference type="NCBI Taxonomy" id="614101"/>
    <lineage>
        <taxon>Eukaryota</taxon>
        <taxon>Metazoa</taxon>
        <taxon>Ecdysozoa</taxon>
        <taxon>Arthropoda</taxon>
        <taxon>Hexapoda</taxon>
        <taxon>Insecta</taxon>
        <taxon>Pterygota</taxon>
        <taxon>Neoptera</taxon>
        <taxon>Polyneoptera</taxon>
        <taxon>Phasmatodea</taxon>
        <taxon>Verophasmatodea</taxon>
        <taxon>Anareolatae</taxon>
        <taxon>Phasmatidae</taxon>
        <taxon>Eurycanthinae</taxon>
        <taxon>Dryococelus</taxon>
    </lineage>
</organism>
<dbReference type="EMBL" id="JARBHB010000008">
    <property type="protein sequence ID" value="KAJ8877405.1"/>
    <property type="molecule type" value="Genomic_DNA"/>
</dbReference>
<accession>A0ABQ9GZF6</accession>
<evidence type="ECO:0000313" key="1">
    <source>
        <dbReference type="EMBL" id="KAJ8877405.1"/>
    </source>
</evidence>
<keyword evidence="2" id="KW-1185">Reference proteome</keyword>
<name>A0ABQ9GZF6_9NEOP</name>
<gene>
    <name evidence="1" type="ORF">PR048_021859</name>
</gene>
<dbReference type="Proteomes" id="UP001159363">
    <property type="component" value="Chromosome 7"/>
</dbReference>
<reference evidence="1 2" key="1">
    <citation type="submission" date="2023-02" db="EMBL/GenBank/DDBJ databases">
        <title>LHISI_Scaffold_Assembly.</title>
        <authorList>
            <person name="Stuart O.P."/>
            <person name="Cleave R."/>
            <person name="Magrath M.J.L."/>
            <person name="Mikheyev A.S."/>
        </authorList>
    </citation>
    <scope>NUCLEOTIDE SEQUENCE [LARGE SCALE GENOMIC DNA]</scope>
    <source>
        <strain evidence="1">Daus_M_001</strain>
        <tissue evidence="1">Leg muscle</tissue>
    </source>
</reference>
<proteinExistence type="predicted"/>
<comment type="caution">
    <text evidence="1">The sequence shown here is derived from an EMBL/GenBank/DDBJ whole genome shotgun (WGS) entry which is preliminary data.</text>
</comment>
<protein>
    <submittedName>
        <fullName evidence="1">Uncharacterized protein</fullName>
    </submittedName>
</protein>
<sequence length="265" mass="29984">MNDLDQRVTKMAYSLFGALSHVELKLYSTIGVTYRHVILCPRRWPTNPDPVRGYDFYKEGRKVLAVALRRWNSAISLYKRKRGATANEQTSEVPLYKGLWSLAYGSLNLRNLPIPSDSDPVTELFSRVRYEHVLLEQGSWRFLATKDCNERDTHPGRLWANSRLARKHLANHITARCGATANEHSTEAPVCRGLRSLAYRSLSSRNFPIQNTPTSGIVQHDSHLRKSEVNRPGIERGSPWLEARSLTAQPPGSLRGQDICNSFGS</sequence>
<evidence type="ECO:0000313" key="2">
    <source>
        <dbReference type="Proteomes" id="UP001159363"/>
    </source>
</evidence>